<evidence type="ECO:0000313" key="3">
    <source>
        <dbReference type="EMBL" id="MBF6223682.1"/>
    </source>
</evidence>
<dbReference type="PANTHER" id="PTHR43476">
    <property type="entry name" value="3-(3-HYDROXY-PHENYL)PROPIONATE/3-HYDROXYCINNAMIC ACID HYDROXYLASE"/>
    <property type="match status" value="1"/>
</dbReference>
<keyword evidence="4" id="KW-1185">Reference proteome</keyword>
<dbReference type="PRINTS" id="PR00420">
    <property type="entry name" value="RNGMNOXGNASE"/>
</dbReference>
<dbReference type="PANTHER" id="PTHR43476:SF3">
    <property type="entry name" value="FAD-BINDING MONOOXYGENASE"/>
    <property type="match status" value="1"/>
</dbReference>
<dbReference type="Pfam" id="PF01494">
    <property type="entry name" value="FAD_binding_3"/>
    <property type="match status" value="1"/>
</dbReference>
<accession>A0ABS0C245</accession>
<proteinExistence type="predicted"/>
<dbReference type="InterPro" id="IPR050631">
    <property type="entry name" value="PheA/TfdB_FAD_monoxygenase"/>
</dbReference>
<dbReference type="Proteomes" id="UP000807309">
    <property type="component" value="Unassembled WGS sequence"/>
</dbReference>
<name>A0ABS0C245_9NOCA</name>
<feature type="domain" description="FAD-binding" evidence="2">
    <location>
        <begin position="3"/>
        <end position="345"/>
    </location>
</feature>
<evidence type="ECO:0000313" key="4">
    <source>
        <dbReference type="Proteomes" id="UP000807309"/>
    </source>
</evidence>
<dbReference type="Gene3D" id="3.50.50.60">
    <property type="entry name" value="FAD/NAD(P)-binding domain"/>
    <property type="match status" value="1"/>
</dbReference>
<gene>
    <name evidence="3" type="ORF">IU470_00880</name>
</gene>
<dbReference type="EMBL" id="JADLRE010000001">
    <property type="protein sequence ID" value="MBF6223682.1"/>
    <property type="molecule type" value="Genomic_DNA"/>
</dbReference>
<dbReference type="NCBIfam" id="NF004829">
    <property type="entry name" value="PRK06183.1-3"/>
    <property type="match status" value="1"/>
</dbReference>
<protein>
    <submittedName>
        <fullName evidence="3">Bifunctional 3-(3-hydroxy-phenyl)propionate/3-hydroxycinnamic acid hydroxylase</fullName>
    </submittedName>
</protein>
<organism evidence="3 4">
    <name type="scientific">Nocardia abscessus</name>
    <dbReference type="NCBI Taxonomy" id="120957"/>
    <lineage>
        <taxon>Bacteria</taxon>
        <taxon>Bacillati</taxon>
        <taxon>Actinomycetota</taxon>
        <taxon>Actinomycetes</taxon>
        <taxon>Mycobacteriales</taxon>
        <taxon>Nocardiaceae</taxon>
        <taxon>Nocardia</taxon>
    </lineage>
</organism>
<sequence length="505" mass="55142">MNVPVVIVGAGPTGLTAAVLLARYGVESLVLERWEGIYPQPRAVHLDGEIRRLLARLGVGEEFDAISRPALGLRLLDRNHRVLAEFRRDPAGGRNGHPDANMFDQPELEGLLRTAVQRHPGVTLRGDVEVTAVTQATGYIRVEFTDRTTGATESVHARYVLGCDGANSLVRAAIGARMRDLNFEQRWLVVDVATTAKIGAWEGVHQVCDPVRAATYMRIGTTRHRWEFRLRPGEAAADYDGIGGLFELIRPWTGDVPAEELQLLRVAEYTFRAQLADHWRAGRVFLLGDAAHLTPPFIGQGMGAGLRDAANLAWKLAGVLAGSLPERVLDSYEIERKPHARTMIRLAKITGMAMTDGGELGDLIRRLIAPQLRRLPGFHALATSGRTPPLCRSELVARRGPWPGRAGHLVPNAVLDDGRRYDDVVAGRYAIVTTIEPTPAQRTRIRDHGGALVVVGSADELGRWLRRGGTRAALVRPDGAVQSTARELSALCAAMPRFPSVLVVD</sequence>
<dbReference type="InterPro" id="IPR036188">
    <property type="entry name" value="FAD/NAD-bd_sf"/>
</dbReference>
<dbReference type="InterPro" id="IPR002938">
    <property type="entry name" value="FAD-bd"/>
</dbReference>
<keyword evidence="1" id="KW-0560">Oxidoreductase</keyword>
<dbReference type="Gene3D" id="3.30.70.2450">
    <property type="match status" value="1"/>
</dbReference>
<dbReference type="SUPFAM" id="SSF51905">
    <property type="entry name" value="FAD/NAD(P)-binding domain"/>
    <property type="match status" value="1"/>
</dbReference>
<reference evidence="3 4" key="1">
    <citation type="submission" date="2020-10" db="EMBL/GenBank/DDBJ databases">
        <title>Identification of Nocardia species via Next-generation sequencing and recognition of intraspecies genetic diversity.</title>
        <authorList>
            <person name="Li P."/>
            <person name="Li P."/>
            <person name="Lu B."/>
        </authorList>
    </citation>
    <scope>NUCLEOTIDE SEQUENCE [LARGE SCALE GENOMIC DNA]</scope>
    <source>
        <strain evidence="3 4">N-11</strain>
    </source>
</reference>
<dbReference type="RefSeq" id="WP_195031103.1">
    <property type="nucleotide sequence ID" value="NZ_JADLRE010000001.1"/>
</dbReference>
<evidence type="ECO:0000256" key="1">
    <source>
        <dbReference type="ARBA" id="ARBA00023002"/>
    </source>
</evidence>
<comment type="caution">
    <text evidence="3">The sequence shown here is derived from an EMBL/GenBank/DDBJ whole genome shotgun (WGS) entry which is preliminary data.</text>
</comment>
<evidence type="ECO:0000259" key="2">
    <source>
        <dbReference type="Pfam" id="PF01494"/>
    </source>
</evidence>